<dbReference type="InterPro" id="IPR035930">
    <property type="entry name" value="FomD-like_sf"/>
</dbReference>
<dbReference type="Proteomes" id="UP001498238">
    <property type="component" value="Unassembled WGS sequence"/>
</dbReference>
<evidence type="ECO:0000313" key="2">
    <source>
        <dbReference type="EMBL" id="GAA0034206.1"/>
    </source>
</evidence>
<feature type="compositionally biased region" description="Basic and acidic residues" evidence="1">
    <location>
        <begin position="322"/>
        <end position="334"/>
    </location>
</feature>
<feature type="region of interest" description="Disordered" evidence="1">
    <location>
        <begin position="276"/>
        <end position="306"/>
    </location>
</feature>
<sequence length="376" mass="40786">MEFTDPFELTVPPGAGRLGEAPFWSPGTAVTWTYRRFDFDIDHVEVRRPMRVIEDGPDGAVLWMPGGTAVTDTRLVGWEGFNAHDVPLDVRFRPRAEAPGRYEVPAVWQGHGVLKIAPTHAPFSVWVLVKPAEATDRPAVRGGSTDAHRPTGTDGPTDGAGRGESPVKLEWYINLETVHRRTAEAVYTSDLILDITFPLPEEPLHAIDGSLNSRGAVFKDVHEITAAGEYGYWPREWTDIVRTNGALVLDRLEEFRWAFDAKWERLALELAGFGAGAARGESRPGGTGERPGVGPAGTEEGTTEEPLLLGPALIVADNPAGEDVRAEADHRADRNGAAAPVRVDGNGAATSANEISAGQREHRRIPAGCYTRPDSR</sequence>
<evidence type="ECO:0000313" key="3">
    <source>
        <dbReference type="Proteomes" id="UP001498238"/>
    </source>
</evidence>
<dbReference type="Gene3D" id="2.40.380.10">
    <property type="entry name" value="FomD-like"/>
    <property type="match status" value="1"/>
</dbReference>
<gene>
    <name evidence="2" type="ORF">NCCP602_01670</name>
</gene>
<feature type="region of interest" description="Disordered" evidence="1">
    <location>
        <begin position="137"/>
        <end position="163"/>
    </location>
</feature>
<feature type="region of interest" description="Disordered" evidence="1">
    <location>
        <begin position="319"/>
        <end position="376"/>
    </location>
</feature>
<organism evidence="2 3">
    <name type="scientific">Brevibacterium metallidurans</name>
    <dbReference type="NCBI Taxonomy" id="1482676"/>
    <lineage>
        <taxon>Bacteria</taxon>
        <taxon>Bacillati</taxon>
        <taxon>Actinomycetota</taxon>
        <taxon>Actinomycetes</taxon>
        <taxon>Micrococcales</taxon>
        <taxon>Brevibacteriaceae</taxon>
        <taxon>Brevibacterium</taxon>
    </lineage>
</organism>
<evidence type="ECO:0008006" key="4">
    <source>
        <dbReference type="Google" id="ProtNLM"/>
    </source>
</evidence>
<accession>A0ABN0SJ68</accession>
<protein>
    <recommendedName>
        <fullName evidence="4">DUF402 domain-containing protein</fullName>
    </recommendedName>
</protein>
<reference evidence="2 3" key="1">
    <citation type="submission" date="2024-01" db="EMBL/GenBank/DDBJ databases">
        <title>Characterization of antibiotic resistant novel bacterial strains and their environmental applications.</title>
        <authorList>
            <person name="Manzoor S."/>
            <person name="Abbas S."/>
            <person name="Arshad M."/>
            <person name="Ahmed I."/>
        </authorList>
    </citation>
    <scope>NUCLEOTIDE SEQUENCE [LARGE SCALE GENOMIC DNA]</scope>
    <source>
        <strain evidence="2 3">NCCP-602</strain>
    </source>
</reference>
<dbReference type="RefSeq" id="WP_339391208.1">
    <property type="nucleotide sequence ID" value="NZ_BAAAAF010000001.1"/>
</dbReference>
<keyword evidence="3" id="KW-1185">Reference proteome</keyword>
<dbReference type="EMBL" id="BAAAAF010000001">
    <property type="protein sequence ID" value="GAA0034206.1"/>
    <property type="molecule type" value="Genomic_DNA"/>
</dbReference>
<name>A0ABN0SJ68_9MICO</name>
<evidence type="ECO:0000256" key="1">
    <source>
        <dbReference type="SAM" id="MobiDB-lite"/>
    </source>
</evidence>
<dbReference type="SUPFAM" id="SSF159234">
    <property type="entry name" value="FomD-like"/>
    <property type="match status" value="1"/>
</dbReference>
<feature type="compositionally biased region" description="Gly residues" evidence="1">
    <location>
        <begin position="276"/>
        <end position="295"/>
    </location>
</feature>
<proteinExistence type="predicted"/>
<comment type="caution">
    <text evidence="2">The sequence shown here is derived from an EMBL/GenBank/DDBJ whole genome shotgun (WGS) entry which is preliminary data.</text>
</comment>
<feature type="compositionally biased region" description="Low complexity" evidence="1">
    <location>
        <begin position="296"/>
        <end position="306"/>
    </location>
</feature>